<feature type="transmembrane region" description="Helical" evidence="1">
    <location>
        <begin position="438"/>
        <end position="456"/>
    </location>
</feature>
<dbReference type="AlphaFoldDB" id="A0A518RC59"/>
<name>A0A518RC59_9SPHN</name>
<dbReference type="KEGG" id="ssua:FPZ54_02740"/>
<keyword evidence="1" id="KW-0472">Membrane</keyword>
<reference evidence="2 3" key="1">
    <citation type="submission" date="2019-07" db="EMBL/GenBank/DDBJ databases">
        <title>Sphingomonas alkalisoli sp. nov., isolated from rhizosphere soil of Suaedae salsa.</title>
        <authorList>
            <person name="Zhang H."/>
            <person name="Xu L."/>
            <person name="Zhang J.-X."/>
            <person name="Sun J.-Q."/>
        </authorList>
    </citation>
    <scope>NUCLEOTIDE SEQUENCE [LARGE SCALE GENOMIC DNA]</scope>
    <source>
        <strain evidence="2 3">XS-10</strain>
    </source>
</reference>
<sequence>MTGRSTVTRLEALRAWRDPVMRVMLILFAIAAGYAAVTGGHWAQARQEAVTTAVAEADTIMTDRRKAFIETLAKGEKPNFGLIYATALPFRAGLPSAPLAALSTGQAEGYPAAANIAPFVDPWTIFDAHATGLESPAVLAAGRFDLAFVIVVLLPLLLIATTYDFWSRDVENGSARFQLAQPVRPARLILMRAAVRGGGLLVAATIIAIGWLIAVGAGDVVGLALVVLVMLAYGAFWIALCILINLLVRASTTAALASGTAWLALVVLIPAAGSAIADLAAPPPSAMAYTNAVRTAGLEVRAANQAAARAAATAESDRAYPASLWHSRGEIQQRDARLGPIHRAYADGWARHRALENTLSLLSPAVIAQGALDRIAGTGSDRALAFQDQARAFAGDVRRIAFGWMDEERLMTLADYDRPLPRFAFVEPAWRGHLTRELLILLGFAALLLAMAALRLRRGAAQLL</sequence>
<keyword evidence="1" id="KW-1133">Transmembrane helix</keyword>
<dbReference type="GO" id="GO:0005886">
    <property type="term" value="C:plasma membrane"/>
    <property type="evidence" value="ECO:0007669"/>
    <property type="project" value="UniProtKB-SubCell"/>
</dbReference>
<gene>
    <name evidence="2" type="ORF">FPZ54_02740</name>
</gene>
<evidence type="ECO:0000256" key="1">
    <source>
        <dbReference type="SAM" id="Phobius"/>
    </source>
</evidence>
<proteinExistence type="predicted"/>
<dbReference type="Proteomes" id="UP000318055">
    <property type="component" value="Chromosome"/>
</dbReference>
<evidence type="ECO:0000313" key="3">
    <source>
        <dbReference type="Proteomes" id="UP000318055"/>
    </source>
</evidence>
<accession>A0A518RC59</accession>
<feature type="transmembrane region" description="Helical" evidence="1">
    <location>
        <begin position="146"/>
        <end position="166"/>
    </location>
</feature>
<organism evidence="2 3">
    <name type="scientific">Sphingomonas suaedae</name>
    <dbReference type="NCBI Taxonomy" id="2599297"/>
    <lineage>
        <taxon>Bacteria</taxon>
        <taxon>Pseudomonadati</taxon>
        <taxon>Pseudomonadota</taxon>
        <taxon>Alphaproteobacteria</taxon>
        <taxon>Sphingomonadales</taxon>
        <taxon>Sphingomonadaceae</taxon>
        <taxon>Sphingomonas</taxon>
    </lineage>
</organism>
<dbReference type="RefSeq" id="WP_145844787.1">
    <property type="nucleotide sequence ID" value="NZ_CP042239.1"/>
</dbReference>
<dbReference type="PANTHER" id="PTHR43471">
    <property type="entry name" value="ABC TRANSPORTER PERMEASE"/>
    <property type="match status" value="1"/>
</dbReference>
<dbReference type="GO" id="GO:0140359">
    <property type="term" value="F:ABC-type transporter activity"/>
    <property type="evidence" value="ECO:0007669"/>
    <property type="project" value="InterPro"/>
</dbReference>
<dbReference type="OrthoDB" id="6016419at2"/>
<dbReference type="EMBL" id="CP042239">
    <property type="protein sequence ID" value="QDX25046.1"/>
    <property type="molecule type" value="Genomic_DNA"/>
</dbReference>
<feature type="transmembrane region" description="Helical" evidence="1">
    <location>
        <begin position="193"/>
        <end position="214"/>
    </location>
</feature>
<dbReference type="PANTHER" id="PTHR43471:SF14">
    <property type="entry name" value="ABC-2 TYPE TRANSPORT SYSTEM PERMEASE PROTEIN"/>
    <property type="match status" value="1"/>
</dbReference>
<dbReference type="Pfam" id="PF12679">
    <property type="entry name" value="ABC2_membrane_2"/>
    <property type="match status" value="1"/>
</dbReference>
<evidence type="ECO:0000313" key="2">
    <source>
        <dbReference type="EMBL" id="QDX25046.1"/>
    </source>
</evidence>
<feature type="transmembrane region" description="Helical" evidence="1">
    <location>
        <begin position="220"/>
        <end position="248"/>
    </location>
</feature>
<feature type="transmembrane region" description="Helical" evidence="1">
    <location>
        <begin position="20"/>
        <end position="37"/>
    </location>
</feature>
<feature type="transmembrane region" description="Helical" evidence="1">
    <location>
        <begin position="260"/>
        <end position="281"/>
    </location>
</feature>
<keyword evidence="1" id="KW-0812">Transmembrane</keyword>
<protein>
    <submittedName>
        <fullName evidence="2">ABC transporter permease subunit</fullName>
    </submittedName>
</protein>
<keyword evidence="3" id="KW-1185">Reference proteome</keyword>